<dbReference type="Proteomes" id="UP000239772">
    <property type="component" value="Unassembled WGS sequence"/>
</dbReference>
<proteinExistence type="predicted"/>
<evidence type="ECO:0000313" key="1">
    <source>
        <dbReference type="EMBL" id="PSC02677.1"/>
    </source>
</evidence>
<dbReference type="EMBL" id="PVZS01000041">
    <property type="protein sequence ID" value="PSC02677.1"/>
    <property type="molecule type" value="Genomic_DNA"/>
</dbReference>
<protein>
    <submittedName>
        <fullName evidence="1">Uncharacterized protein</fullName>
    </submittedName>
</protein>
<gene>
    <name evidence="1" type="ORF">SLNSH_22710</name>
</gene>
<dbReference type="AlphaFoldDB" id="A0A2T1HM06"/>
<accession>A0A2T1HM06</accession>
<comment type="caution">
    <text evidence="1">The sequence shown here is derived from an EMBL/GenBank/DDBJ whole genome shotgun (WGS) entry which is preliminary data.</text>
</comment>
<organism evidence="1 2">
    <name type="scientific">Alsobacter soli</name>
    <dbReference type="NCBI Taxonomy" id="2109933"/>
    <lineage>
        <taxon>Bacteria</taxon>
        <taxon>Pseudomonadati</taxon>
        <taxon>Pseudomonadota</taxon>
        <taxon>Alphaproteobacteria</taxon>
        <taxon>Hyphomicrobiales</taxon>
        <taxon>Alsobacteraceae</taxon>
        <taxon>Alsobacter</taxon>
    </lineage>
</organism>
<reference evidence="2" key="1">
    <citation type="submission" date="2018-03" db="EMBL/GenBank/DDBJ databases">
        <authorList>
            <person name="Sun L."/>
            <person name="Liu H."/>
            <person name="Chen W."/>
            <person name="Huang K."/>
            <person name="Liu W."/>
            <person name="Gao X."/>
        </authorList>
    </citation>
    <scope>NUCLEOTIDE SEQUENCE [LARGE SCALE GENOMIC DNA]</scope>
    <source>
        <strain evidence="2">SH9</strain>
    </source>
</reference>
<name>A0A2T1HM06_9HYPH</name>
<sequence length="74" mass="8180">MGMAINACPSCTKQFGLKSLDHPHGRLDEIMTVNFGTGIRRWSETTYVCTDCGTIIVHTSSKAHVGPSWWRDLG</sequence>
<keyword evidence="2" id="KW-1185">Reference proteome</keyword>
<evidence type="ECO:0000313" key="2">
    <source>
        <dbReference type="Proteomes" id="UP000239772"/>
    </source>
</evidence>